<protein>
    <recommendedName>
        <fullName evidence="2">FkbM family methyltransferase</fullName>
    </recommendedName>
</protein>
<accession>A0A1V0SK46</accession>
<reference evidence="1" key="1">
    <citation type="journal article" date="2017" name="Science">
        <title>Giant viruses with an expanded complement of translation system components.</title>
        <authorList>
            <person name="Schulz F."/>
            <person name="Yutin N."/>
            <person name="Ivanova N.N."/>
            <person name="Ortega D.R."/>
            <person name="Lee T.K."/>
            <person name="Vierheilig J."/>
            <person name="Daims H."/>
            <person name="Horn M."/>
            <person name="Wagner M."/>
            <person name="Jensen G.J."/>
            <person name="Kyrpides N.C."/>
            <person name="Koonin E.V."/>
            <person name="Woyke T."/>
        </authorList>
    </citation>
    <scope>NUCLEOTIDE SEQUENCE</scope>
    <source>
        <strain evidence="1">KNV1</strain>
    </source>
</reference>
<evidence type="ECO:0000313" key="1">
    <source>
        <dbReference type="EMBL" id="ARF11994.1"/>
    </source>
</evidence>
<dbReference type="Gene3D" id="3.40.50.150">
    <property type="entry name" value="Vaccinia Virus protein VP39"/>
    <property type="match status" value="1"/>
</dbReference>
<dbReference type="InterPro" id="IPR029063">
    <property type="entry name" value="SAM-dependent_MTases_sf"/>
</dbReference>
<gene>
    <name evidence="1" type="ORF">Klosneuvirus_3_129</name>
</gene>
<organism evidence="1">
    <name type="scientific">Klosneuvirus KNV1</name>
    <dbReference type="NCBI Taxonomy" id="1977640"/>
    <lineage>
        <taxon>Viruses</taxon>
        <taxon>Varidnaviria</taxon>
        <taxon>Bamfordvirae</taxon>
        <taxon>Nucleocytoviricota</taxon>
        <taxon>Megaviricetes</taxon>
        <taxon>Imitervirales</taxon>
        <taxon>Mimiviridae</taxon>
        <taxon>Klosneuvirinae</taxon>
        <taxon>Klosneuvirus</taxon>
    </lineage>
</organism>
<sequence>MSLQIFYGVGNQYKDVTSQAFKRLSKTSQFINNKLLIIPSTDGARATIFGDPFFGSLKHILVVKNGISKLYDHTQNIIIDISDIDYSSYLSNKIDKVKLHSFVDPEEKLSYIHQHIFLENINIMHEYPEQVLSCRFLPSNAHVLEIGANVGRNTMVIGTILNDDRNLVTLECDQNTVNTLRHIRDINNYNFNIEDSALSKRKLIQKGWETIPSDEDLPGYTRVKTITFSELEAKYNITFDTLVADCEGALYYIFMDEPDMLNNIKLFLTENDYVNYTHKQKVDEILISKGFKRIYYEGGGWGPCANHFYEAWAKI</sequence>
<dbReference type="EMBL" id="KY684110">
    <property type="protein sequence ID" value="ARF11994.1"/>
    <property type="molecule type" value="Genomic_DNA"/>
</dbReference>
<evidence type="ECO:0008006" key="2">
    <source>
        <dbReference type="Google" id="ProtNLM"/>
    </source>
</evidence>
<proteinExistence type="predicted"/>
<name>A0A1V0SK46_9VIRU</name>
<dbReference type="SUPFAM" id="SSF53335">
    <property type="entry name" value="S-adenosyl-L-methionine-dependent methyltransferases"/>
    <property type="match status" value="1"/>
</dbReference>